<keyword evidence="4" id="KW-0862">Zinc</keyword>
<protein>
    <recommendedName>
        <fullName evidence="5">Succinylglutamate desuccinylase/Aspartoacylase catalytic domain-containing protein</fullName>
    </recommendedName>
</protein>
<keyword evidence="2" id="KW-0479">Metal-binding</keyword>
<evidence type="ECO:0000256" key="1">
    <source>
        <dbReference type="ARBA" id="ARBA00001947"/>
    </source>
</evidence>
<keyword evidence="3" id="KW-0378">Hydrolase</keyword>
<dbReference type="SUPFAM" id="SSF53187">
    <property type="entry name" value="Zn-dependent exopeptidases"/>
    <property type="match status" value="1"/>
</dbReference>
<dbReference type="InterPro" id="IPR055438">
    <property type="entry name" value="AstE_AspA_cat"/>
</dbReference>
<dbReference type="CDD" id="cd06253">
    <property type="entry name" value="M14_ASTE_ASPA-like"/>
    <property type="match status" value="1"/>
</dbReference>
<evidence type="ECO:0000256" key="3">
    <source>
        <dbReference type="ARBA" id="ARBA00022801"/>
    </source>
</evidence>
<evidence type="ECO:0000256" key="2">
    <source>
        <dbReference type="ARBA" id="ARBA00022723"/>
    </source>
</evidence>
<evidence type="ECO:0000313" key="6">
    <source>
        <dbReference type="EMBL" id="VAX33084.1"/>
    </source>
</evidence>
<organism evidence="6">
    <name type="scientific">hydrothermal vent metagenome</name>
    <dbReference type="NCBI Taxonomy" id="652676"/>
    <lineage>
        <taxon>unclassified sequences</taxon>
        <taxon>metagenomes</taxon>
        <taxon>ecological metagenomes</taxon>
    </lineage>
</organism>
<comment type="cofactor">
    <cofactor evidence="1">
        <name>Zn(2+)</name>
        <dbReference type="ChEBI" id="CHEBI:29105"/>
    </cofactor>
</comment>
<evidence type="ECO:0000256" key="4">
    <source>
        <dbReference type="ARBA" id="ARBA00022833"/>
    </source>
</evidence>
<dbReference type="PANTHER" id="PTHR37326:SF1">
    <property type="entry name" value="BLL3975 PROTEIN"/>
    <property type="match status" value="1"/>
</dbReference>
<dbReference type="Pfam" id="PF24827">
    <property type="entry name" value="AstE_AspA_cat"/>
    <property type="match status" value="1"/>
</dbReference>
<proteinExistence type="predicted"/>
<gene>
    <name evidence="6" type="ORF">MNBD_NITROSPINAE05-122</name>
</gene>
<dbReference type="InterPro" id="IPR053138">
    <property type="entry name" value="N-alpha-Ac-DABA_deacetylase"/>
</dbReference>
<dbReference type="PANTHER" id="PTHR37326">
    <property type="entry name" value="BLL3975 PROTEIN"/>
    <property type="match status" value="1"/>
</dbReference>
<dbReference type="AlphaFoldDB" id="A0A3B1DAD4"/>
<dbReference type="GO" id="GO:0016788">
    <property type="term" value="F:hydrolase activity, acting on ester bonds"/>
    <property type="evidence" value="ECO:0007669"/>
    <property type="project" value="InterPro"/>
</dbReference>
<sequence>MKTHIIASSKNPLGGAIEIVRQTFTAVTSKPVKRISFVAGLHGDELEGVYLCHQIIATLRQLKASRPQAFKGEIHVYPAVNPEALGSLTRLWPFFKMDMNRKMGDKNDDSLPAKFARSLIADLQATSDLVVDFHASNLHLQELPQIRIIEEFAKKLLPLAELCNMDVIWVHPFAPVFESTLGYNLNRKKIPALVVETGICLRIHKEYCEQVVNGMIHLLRKTGILEMDDPLPEIKQPLLVQPKQVALIQASHAGLFISDTPIGAHVQKGDSLGKIVDPVRGEVLETVSFPADGLLFTLRQQPVTARGAPIARIALKEARQ</sequence>
<accession>A0A3B1DAD4</accession>
<dbReference type="EMBL" id="UOGG01000235">
    <property type="protein sequence ID" value="VAX33084.1"/>
    <property type="molecule type" value="Genomic_DNA"/>
</dbReference>
<feature type="domain" description="Succinylglutamate desuccinylase/Aspartoacylase catalytic" evidence="5">
    <location>
        <begin position="32"/>
        <end position="220"/>
    </location>
</feature>
<dbReference type="Gene3D" id="3.40.630.10">
    <property type="entry name" value="Zn peptidases"/>
    <property type="match status" value="1"/>
</dbReference>
<reference evidence="6" key="1">
    <citation type="submission" date="2018-06" db="EMBL/GenBank/DDBJ databases">
        <authorList>
            <person name="Zhirakovskaya E."/>
        </authorList>
    </citation>
    <scope>NUCLEOTIDE SEQUENCE</scope>
</reference>
<name>A0A3B1DAD4_9ZZZZ</name>
<dbReference type="GO" id="GO:0046872">
    <property type="term" value="F:metal ion binding"/>
    <property type="evidence" value="ECO:0007669"/>
    <property type="project" value="UniProtKB-KW"/>
</dbReference>
<evidence type="ECO:0000259" key="5">
    <source>
        <dbReference type="Pfam" id="PF24827"/>
    </source>
</evidence>